<reference evidence="1" key="1">
    <citation type="submission" date="2024-09" db="EMBL/GenBank/DDBJ databases">
        <title>Black Yeasts Isolated from many extreme environments.</title>
        <authorList>
            <person name="Coleine C."/>
            <person name="Stajich J.E."/>
            <person name="Selbmann L."/>
        </authorList>
    </citation>
    <scope>NUCLEOTIDE SEQUENCE</scope>
    <source>
        <strain evidence="1">CCFEE 5737</strain>
    </source>
</reference>
<evidence type="ECO:0000313" key="1">
    <source>
        <dbReference type="EMBL" id="KAK3076830.1"/>
    </source>
</evidence>
<keyword evidence="2" id="KW-1185">Reference proteome</keyword>
<comment type="caution">
    <text evidence="1">The sequence shown here is derived from an EMBL/GenBank/DDBJ whole genome shotgun (WGS) entry which is preliminary data.</text>
</comment>
<gene>
    <name evidence="1" type="ORF">LTS18_011933</name>
</gene>
<proteinExistence type="predicted"/>
<evidence type="ECO:0000313" key="2">
    <source>
        <dbReference type="Proteomes" id="UP001186974"/>
    </source>
</evidence>
<organism evidence="1 2">
    <name type="scientific">Coniosporium uncinatum</name>
    <dbReference type="NCBI Taxonomy" id="93489"/>
    <lineage>
        <taxon>Eukaryota</taxon>
        <taxon>Fungi</taxon>
        <taxon>Dikarya</taxon>
        <taxon>Ascomycota</taxon>
        <taxon>Pezizomycotina</taxon>
        <taxon>Dothideomycetes</taxon>
        <taxon>Dothideomycetes incertae sedis</taxon>
        <taxon>Coniosporium</taxon>
    </lineage>
</organism>
<name>A0ACC3DJH2_9PEZI</name>
<feature type="non-terminal residue" evidence="1">
    <location>
        <position position="1"/>
    </location>
</feature>
<accession>A0ACC3DJH2</accession>
<sequence>KSDEPAAGSFPAPPSSGLGNLTSRTATGAAEARAVDTLNTRPPGADQARDDAWDGRDEDHRDDSSTLGSGVDNNNNHDGMGRTSTDHQSIEDVRSLLHRTSTRGKRKAGESLSASSSRPPMNTIQSGLSVVGINERTPSGYQVTPMESGRSEYADYANRLGTTSSAGGLGPQYAQGGGAMGRPAVQGNAFARPPQGQGQGMGPYRL</sequence>
<dbReference type="EMBL" id="JAWDJW010003505">
    <property type="protein sequence ID" value="KAK3076830.1"/>
    <property type="molecule type" value="Genomic_DNA"/>
</dbReference>
<dbReference type="Proteomes" id="UP001186974">
    <property type="component" value="Unassembled WGS sequence"/>
</dbReference>
<protein>
    <submittedName>
        <fullName evidence="1">Uncharacterized protein</fullName>
    </submittedName>
</protein>